<dbReference type="Proteomes" id="UP000557772">
    <property type="component" value="Unassembled WGS sequence"/>
</dbReference>
<keyword evidence="1" id="KW-0812">Transmembrane</keyword>
<evidence type="ECO:0008006" key="4">
    <source>
        <dbReference type="Google" id="ProtNLM"/>
    </source>
</evidence>
<evidence type="ECO:0000313" key="3">
    <source>
        <dbReference type="Proteomes" id="UP000557772"/>
    </source>
</evidence>
<dbReference type="EMBL" id="JABENB010000002">
    <property type="protein sequence ID" value="NNG40522.1"/>
    <property type="molecule type" value="Genomic_DNA"/>
</dbReference>
<proteinExistence type="predicted"/>
<evidence type="ECO:0000313" key="2">
    <source>
        <dbReference type="EMBL" id="NNG40522.1"/>
    </source>
</evidence>
<feature type="transmembrane region" description="Helical" evidence="1">
    <location>
        <begin position="51"/>
        <end position="69"/>
    </location>
</feature>
<protein>
    <recommendedName>
        <fullName evidence="4">DUF4157 domain-containing protein</fullName>
    </recommendedName>
</protein>
<comment type="caution">
    <text evidence="2">The sequence shown here is derived from an EMBL/GenBank/DDBJ whole genome shotgun (WGS) entry which is preliminary data.</text>
</comment>
<dbReference type="RefSeq" id="WP_171156866.1">
    <property type="nucleotide sequence ID" value="NZ_JABENB010000002.1"/>
</dbReference>
<name>A0A849AV08_9MICO</name>
<accession>A0A849AV08</accession>
<sequence>MSQVLTRGQRLKRIGNWLNGSTPLGLAVARVGGARVGPGPRGLRLASGYRLGFPVAGAFTVGNVVITSGDWQQLQQDRPTLLEHEEQHSWQYLVCGGLPFLPLYAAALAWSWLRTGDYSSRNIFERNAGLALGGYREAPVRSLRSLGPRRSPRGQRKVLPA</sequence>
<reference evidence="2 3" key="1">
    <citation type="submission" date="2020-05" db="EMBL/GenBank/DDBJ databases">
        <title>Flexivirga sp. ID2601S isolated from air conditioner.</title>
        <authorList>
            <person name="Kim D.H."/>
        </authorList>
    </citation>
    <scope>NUCLEOTIDE SEQUENCE [LARGE SCALE GENOMIC DNA]</scope>
    <source>
        <strain evidence="2 3">ID2601S</strain>
    </source>
</reference>
<organism evidence="2 3">
    <name type="scientific">Flexivirga aerilata</name>
    <dbReference type="NCBI Taxonomy" id="1656889"/>
    <lineage>
        <taxon>Bacteria</taxon>
        <taxon>Bacillati</taxon>
        <taxon>Actinomycetota</taxon>
        <taxon>Actinomycetes</taxon>
        <taxon>Micrococcales</taxon>
        <taxon>Dermacoccaceae</taxon>
        <taxon>Flexivirga</taxon>
    </lineage>
</organism>
<evidence type="ECO:0000256" key="1">
    <source>
        <dbReference type="SAM" id="Phobius"/>
    </source>
</evidence>
<feature type="transmembrane region" description="Helical" evidence="1">
    <location>
        <begin position="89"/>
        <end position="113"/>
    </location>
</feature>
<keyword evidence="1" id="KW-0472">Membrane</keyword>
<dbReference type="AlphaFoldDB" id="A0A849AV08"/>
<keyword evidence="1" id="KW-1133">Transmembrane helix</keyword>
<keyword evidence="3" id="KW-1185">Reference proteome</keyword>
<gene>
    <name evidence="2" type="ORF">HJ588_14730</name>
</gene>